<feature type="compositionally biased region" description="Polar residues" evidence="1">
    <location>
        <begin position="354"/>
        <end position="364"/>
    </location>
</feature>
<dbReference type="Proteomes" id="UP001162131">
    <property type="component" value="Unassembled WGS sequence"/>
</dbReference>
<keyword evidence="2" id="KW-0472">Membrane</keyword>
<name>A0AAU9IZ93_9CILI</name>
<dbReference type="Pfam" id="PF13634">
    <property type="entry name" value="Nucleoporin_FG"/>
    <property type="match status" value="3"/>
</dbReference>
<feature type="compositionally biased region" description="Polar residues" evidence="1">
    <location>
        <begin position="266"/>
        <end position="276"/>
    </location>
</feature>
<accession>A0AAU9IZ93</accession>
<feature type="compositionally biased region" description="Low complexity" evidence="1">
    <location>
        <begin position="307"/>
        <end position="320"/>
    </location>
</feature>
<dbReference type="EMBL" id="CAJZBQ010000021">
    <property type="protein sequence ID" value="CAG9318795.1"/>
    <property type="molecule type" value="Genomic_DNA"/>
</dbReference>
<feature type="compositionally biased region" description="Polar residues" evidence="1">
    <location>
        <begin position="244"/>
        <end position="257"/>
    </location>
</feature>
<keyword evidence="4" id="KW-1185">Reference proteome</keyword>
<dbReference type="AlphaFoldDB" id="A0AAU9IZ93"/>
<feature type="region of interest" description="Disordered" evidence="1">
    <location>
        <begin position="470"/>
        <end position="527"/>
    </location>
</feature>
<evidence type="ECO:0000256" key="1">
    <source>
        <dbReference type="SAM" id="MobiDB-lite"/>
    </source>
</evidence>
<comment type="caution">
    <text evidence="3">The sequence shown here is derived from an EMBL/GenBank/DDBJ whole genome shotgun (WGS) entry which is preliminary data.</text>
</comment>
<sequence>MEIDAIIKCLAITAMAAIIYMLYYHRQAMKKFEEHWEPKDQEISTPIPQPTKRQKTEKNSQEPENLALQGHDFLFGTLKPASYVSQHQYIRIPAHQEMCVGTRDDIEIVENGNAQKRMRKTEARVDPEEKRRKAMAITLGNLKQNAAHYDINFHKNRREAFYAKLREMPNSPVKRIGSPETKKKASEIVQITEQNPYTTLPPMLSGGKDGPQNSGIFTKESQSSSSLFGVKNAEPIKKTEENKSNVAQEIPKQSNSLFGIKEETKTAPTSQETPQKGSLFGFSKEPAEKASIFGGESAKISMPNPPSSSSVPPQSSLFPPTSQKAETSLFSTQSSMAFPVPEVKKADQKAEQASLFSSGTSATISAPKLPENPEQKPSSLFGTAPASTTPSLFSNSVKAEETKQPITLNKAEENKSSFSLFGNTSNAPQPAKIENPSTGSLFGGNTLFGNKADKSAGGSLFGFSAEVKQNAPDNKSAPQTNLASQSSIFPSQTSNPSPFPNLASTSAFPSQTPAPAHLANQSSAAAQEPQIKNPLFGSSSQNLFGNINQITQGKDLQVKSPGFAGFPSAQPPSNSITQPPSMPQMPSTGSLFGAKTSEQATFPPAQTTTPPQSQPQSLFGASAGNSLFGSGAPTFPQASSGVSLFGASNSLFSNAAKLPSSLIPPSDQKSLFGTQSAGFSSLGSFSNPNAFNTNPSMTQK</sequence>
<feature type="compositionally biased region" description="Polar residues" evidence="1">
    <location>
        <begin position="416"/>
        <end position="428"/>
    </location>
</feature>
<evidence type="ECO:0000313" key="3">
    <source>
        <dbReference type="EMBL" id="CAG9318795.1"/>
    </source>
</evidence>
<feature type="region of interest" description="Disordered" evidence="1">
    <location>
        <begin position="197"/>
        <end position="438"/>
    </location>
</feature>
<keyword evidence="2" id="KW-0812">Transmembrane</keyword>
<feature type="compositionally biased region" description="Polar residues" evidence="1">
    <location>
        <begin position="211"/>
        <end position="227"/>
    </location>
</feature>
<evidence type="ECO:0000256" key="2">
    <source>
        <dbReference type="SAM" id="Phobius"/>
    </source>
</evidence>
<feature type="compositionally biased region" description="Polar residues" evidence="1">
    <location>
        <begin position="321"/>
        <end position="336"/>
    </location>
</feature>
<feature type="region of interest" description="Disordered" evidence="1">
    <location>
        <begin position="679"/>
        <end position="700"/>
    </location>
</feature>
<organism evidence="3 4">
    <name type="scientific">Blepharisma stoltei</name>
    <dbReference type="NCBI Taxonomy" id="1481888"/>
    <lineage>
        <taxon>Eukaryota</taxon>
        <taxon>Sar</taxon>
        <taxon>Alveolata</taxon>
        <taxon>Ciliophora</taxon>
        <taxon>Postciliodesmatophora</taxon>
        <taxon>Heterotrichea</taxon>
        <taxon>Heterotrichida</taxon>
        <taxon>Blepharismidae</taxon>
        <taxon>Blepharisma</taxon>
    </lineage>
</organism>
<reference evidence="3" key="1">
    <citation type="submission" date="2021-09" db="EMBL/GenBank/DDBJ databases">
        <authorList>
            <consortium name="AG Swart"/>
            <person name="Singh M."/>
            <person name="Singh A."/>
            <person name="Seah K."/>
            <person name="Emmerich C."/>
        </authorList>
    </citation>
    <scope>NUCLEOTIDE SEQUENCE</scope>
    <source>
        <strain evidence="3">ATCC30299</strain>
    </source>
</reference>
<feature type="region of interest" description="Disordered" evidence="1">
    <location>
        <begin position="37"/>
        <end position="63"/>
    </location>
</feature>
<feature type="compositionally biased region" description="Basic and acidic residues" evidence="1">
    <location>
        <begin position="234"/>
        <end position="243"/>
    </location>
</feature>
<feature type="compositionally biased region" description="Low complexity" evidence="1">
    <location>
        <begin position="599"/>
        <end position="617"/>
    </location>
</feature>
<evidence type="ECO:0000313" key="4">
    <source>
        <dbReference type="Proteomes" id="UP001162131"/>
    </source>
</evidence>
<feature type="region of interest" description="Disordered" evidence="1">
    <location>
        <begin position="558"/>
        <end position="632"/>
    </location>
</feature>
<feature type="compositionally biased region" description="Polar residues" evidence="1">
    <location>
        <begin position="375"/>
        <end position="397"/>
    </location>
</feature>
<gene>
    <name evidence="3" type="ORF">BSTOLATCC_MIC22160</name>
</gene>
<feature type="compositionally biased region" description="Polar residues" evidence="1">
    <location>
        <begin position="571"/>
        <end position="590"/>
    </location>
</feature>
<dbReference type="GO" id="GO:0005643">
    <property type="term" value="C:nuclear pore"/>
    <property type="evidence" value="ECO:0007669"/>
    <property type="project" value="UniProtKB-ARBA"/>
</dbReference>
<feature type="transmembrane region" description="Helical" evidence="2">
    <location>
        <begin position="5"/>
        <end position="24"/>
    </location>
</feature>
<dbReference type="InterPro" id="IPR025574">
    <property type="entry name" value="Nucleoporin_FG_rpt"/>
</dbReference>
<keyword evidence="2" id="KW-1133">Transmembrane helix</keyword>
<protein>
    <submittedName>
        <fullName evidence="3">Uncharacterized protein</fullName>
    </submittedName>
</protein>
<feature type="compositionally biased region" description="Polar residues" evidence="1">
    <location>
        <begin position="471"/>
        <end position="525"/>
    </location>
</feature>
<proteinExistence type="predicted"/>